<evidence type="ECO:0000313" key="2">
    <source>
        <dbReference type="Proteomes" id="UP000192455"/>
    </source>
</evidence>
<protein>
    <submittedName>
        <fullName evidence="1">Uncharacterized metal-binding protein YceD, DUF177 family</fullName>
    </submittedName>
</protein>
<dbReference type="EMBL" id="FTPS01000001">
    <property type="protein sequence ID" value="SIT85206.1"/>
    <property type="molecule type" value="Genomic_DNA"/>
</dbReference>
<gene>
    <name evidence="1" type="ORF">SAMN05421849_2274</name>
</gene>
<dbReference type="RefSeq" id="WP_076649939.1">
    <property type="nucleotide sequence ID" value="NZ_FTPS01000001.1"/>
</dbReference>
<proteinExistence type="predicted"/>
<organism evidence="1 2">
    <name type="scientific">Pontibaca methylaminivorans</name>
    <dbReference type="NCBI Taxonomy" id="515897"/>
    <lineage>
        <taxon>Bacteria</taxon>
        <taxon>Pseudomonadati</taxon>
        <taxon>Pseudomonadota</taxon>
        <taxon>Alphaproteobacteria</taxon>
        <taxon>Rhodobacterales</taxon>
        <taxon>Roseobacteraceae</taxon>
        <taxon>Pontibaca</taxon>
    </lineage>
</organism>
<accession>A0A1R3X393</accession>
<name>A0A1R3X393_9RHOB</name>
<reference evidence="1 2" key="1">
    <citation type="submission" date="2017-01" db="EMBL/GenBank/DDBJ databases">
        <authorList>
            <person name="Mah S.A."/>
            <person name="Swanson W.J."/>
            <person name="Moy G.W."/>
            <person name="Vacquier V.D."/>
        </authorList>
    </citation>
    <scope>NUCLEOTIDE SEQUENCE [LARGE SCALE GENOMIC DNA]</scope>
    <source>
        <strain evidence="1 2">DSM 21219</strain>
    </source>
</reference>
<dbReference type="AlphaFoldDB" id="A0A1R3X393"/>
<dbReference type="InterPro" id="IPR003772">
    <property type="entry name" value="YceD"/>
</dbReference>
<dbReference type="Proteomes" id="UP000192455">
    <property type="component" value="Unassembled WGS sequence"/>
</dbReference>
<dbReference type="STRING" id="515897.SAMN05421849_2274"/>
<evidence type="ECO:0000313" key="1">
    <source>
        <dbReference type="EMBL" id="SIT85206.1"/>
    </source>
</evidence>
<keyword evidence="2" id="KW-1185">Reference proteome</keyword>
<sequence>MPANTALSVAALSGSAPTPFDLRPGAAELADLAERLDLLGLRKLRFSGTITAEGGRDWLLSGQLGATVVQRCVVTLAPVTTRIDVDVTRHYIAEMPEPEGDEVEMPDDTLEPLGSHIDPGAVMVEALSLSLPAYPRAQGAEMEQAVFAGPGITPLRDEDLKPLAGLAALRDMIRDPAKDGE</sequence>
<dbReference type="Pfam" id="PF02620">
    <property type="entry name" value="YceD"/>
    <property type="match status" value="1"/>
</dbReference>
<dbReference type="OrthoDB" id="8443793at2"/>